<evidence type="ECO:0000313" key="2">
    <source>
        <dbReference type="EMBL" id="EQC29941.1"/>
    </source>
</evidence>
<dbReference type="Proteomes" id="UP000030762">
    <property type="component" value="Unassembled WGS sequence"/>
</dbReference>
<dbReference type="VEuPathDB" id="FungiDB:SDRG_12223"/>
<keyword evidence="3" id="KW-1185">Reference proteome</keyword>
<organism evidence="1 3">
    <name type="scientific">Saprolegnia diclina (strain VS20)</name>
    <dbReference type="NCBI Taxonomy" id="1156394"/>
    <lineage>
        <taxon>Eukaryota</taxon>
        <taxon>Sar</taxon>
        <taxon>Stramenopiles</taxon>
        <taxon>Oomycota</taxon>
        <taxon>Saprolegniomycetes</taxon>
        <taxon>Saprolegniales</taxon>
        <taxon>Saprolegniaceae</taxon>
        <taxon>Saprolegnia</taxon>
    </lineage>
</organism>
<evidence type="ECO:0000313" key="3">
    <source>
        <dbReference type="Proteomes" id="UP000030762"/>
    </source>
</evidence>
<reference evidence="1 3" key="1">
    <citation type="submission" date="2012-04" db="EMBL/GenBank/DDBJ databases">
        <title>The Genome Sequence of Saprolegnia declina VS20.</title>
        <authorList>
            <consortium name="The Broad Institute Genome Sequencing Platform"/>
            <person name="Russ C."/>
            <person name="Nusbaum C."/>
            <person name="Tyler B."/>
            <person name="van West P."/>
            <person name="Dieguez-Uribeondo J."/>
            <person name="de Bruijn I."/>
            <person name="Tripathy S."/>
            <person name="Jiang R."/>
            <person name="Young S.K."/>
            <person name="Zeng Q."/>
            <person name="Gargeya S."/>
            <person name="Fitzgerald M."/>
            <person name="Haas B."/>
            <person name="Abouelleil A."/>
            <person name="Alvarado L."/>
            <person name="Arachchi H.M."/>
            <person name="Berlin A."/>
            <person name="Chapman S.B."/>
            <person name="Goldberg J."/>
            <person name="Griggs A."/>
            <person name="Gujja S."/>
            <person name="Hansen M."/>
            <person name="Howarth C."/>
            <person name="Imamovic A."/>
            <person name="Larimer J."/>
            <person name="McCowen C."/>
            <person name="Montmayeur A."/>
            <person name="Murphy C."/>
            <person name="Neiman D."/>
            <person name="Pearson M."/>
            <person name="Priest M."/>
            <person name="Roberts A."/>
            <person name="Saif S."/>
            <person name="Shea T."/>
            <person name="Sisk P."/>
            <person name="Sykes S."/>
            <person name="Wortman J."/>
            <person name="Nusbaum C."/>
            <person name="Birren B."/>
        </authorList>
    </citation>
    <scope>NUCLEOTIDE SEQUENCE [LARGE SCALE GENOMIC DNA]</scope>
    <source>
        <strain evidence="1 3">VS20</strain>
    </source>
</reference>
<dbReference type="VEuPathDB" id="FungiDB:SDRG_14585"/>
<dbReference type="RefSeq" id="XP_008618945.1">
    <property type="nucleotide sequence ID" value="XM_008620723.1"/>
</dbReference>
<dbReference type="GeneID" id="19952950"/>
<dbReference type="PANTHER" id="PTHR37558:SF1">
    <property type="entry name" value="HTH CENPB-TYPE DOMAIN-CONTAINING PROTEIN"/>
    <property type="match status" value="1"/>
</dbReference>
<dbReference type="PANTHER" id="PTHR37558">
    <property type="entry name" value="HTH CENPB-TYPE DOMAIN-CONTAINING PROTEIN"/>
    <property type="match status" value="1"/>
</dbReference>
<name>T0Q2C2_SAPDV</name>
<dbReference type="OMA" id="KAHREHA"/>
<evidence type="ECO:0000313" key="1">
    <source>
        <dbReference type="EMBL" id="EQC27525.1"/>
    </source>
</evidence>
<dbReference type="GeneID" id="19955312"/>
<dbReference type="OrthoDB" id="78512at2759"/>
<protein>
    <recommendedName>
        <fullName evidence="4">Myb-like domain-containing protein</fullName>
    </recommendedName>
</protein>
<evidence type="ECO:0008006" key="4">
    <source>
        <dbReference type="Google" id="ProtNLM"/>
    </source>
</evidence>
<dbReference type="InParanoid" id="T0Q2C2"/>
<gene>
    <name evidence="2" type="ORF">SDRG_12223</name>
    <name evidence="1" type="ORF">SDRG_14585</name>
</gene>
<proteinExistence type="predicted"/>
<dbReference type="AlphaFoldDB" id="T0Q2C2"/>
<dbReference type="RefSeq" id="XP_008616508.1">
    <property type="nucleotide sequence ID" value="XM_008618286.1"/>
</dbReference>
<sequence length="142" mass="16185">MPPKEAPKRRNWTADEDLMLLRQLNLERPFLTEQSLGPALPRWEAVVKILNECEDFDRDVDVKRLQGRFQLLQEKHRKANAESMTLSGVDEDESETTKLLDEIVELVDGSMRAARLDLGAIGKGKDIDRWGAVAVHHISIEL</sequence>
<accession>T0Q2C2</accession>
<dbReference type="EMBL" id="JH767206">
    <property type="protein sequence ID" value="EQC27525.1"/>
    <property type="molecule type" value="Genomic_DNA"/>
</dbReference>
<dbReference type="EMBL" id="JH767179">
    <property type="protein sequence ID" value="EQC29941.1"/>
    <property type="molecule type" value="Genomic_DNA"/>
</dbReference>